<keyword evidence="4" id="KW-0804">Transcription</keyword>
<dbReference type="InterPro" id="IPR015300">
    <property type="entry name" value="DNA-bd_pseudobarrel_sf"/>
</dbReference>
<evidence type="ECO:0000256" key="5">
    <source>
        <dbReference type="ARBA" id="ARBA00023242"/>
    </source>
</evidence>
<dbReference type="SUPFAM" id="SSF101936">
    <property type="entry name" value="DNA-binding pseudobarrel domain"/>
    <property type="match status" value="2"/>
</dbReference>
<sequence>MASSLYVPQFVKHLDCIDCSVDEMPIPSSFSSRFGHRVTDSVKLKFRNGYKIRVTFDRDGSEFLGMHDVFVDFGLFGGEVLIFQLCRRDCFKVYIIGVDCCEIEYPAIVHSAQKCTPETVCVRPDGWRFVKHLNLANGFGDAVVPPQSFLGKFAATLPTRFKYFLNNGAEFRGHYNRQDGILTGLSSIPEYLRLEDLNFFDLVVFSFDNLKEFDVTCFDGRNVELVFHTYTIHSGAMLQSIRPPSFFAVVVQPFHMLEYCHGVDISAEYRTHTDWWGKREEISIFRGRRCWELEIRKRADNKRTTIHDGWIQMRDDLQLEVGDTCWFKWKDESYHRFTVVVEKASG</sequence>
<dbReference type="GO" id="GO:0005634">
    <property type="term" value="C:nucleus"/>
    <property type="evidence" value="ECO:0007669"/>
    <property type="project" value="UniProtKB-SubCell"/>
</dbReference>
<dbReference type="PANTHER" id="PTHR31920">
    <property type="entry name" value="B3 DOMAIN-CONTAINING"/>
    <property type="match status" value="1"/>
</dbReference>
<keyword evidence="2" id="KW-0805">Transcription regulation</keyword>
<reference evidence="7" key="2">
    <citation type="submission" date="2022-03" db="EMBL/GenBank/DDBJ databases">
        <title>Draft title - Genomic analysis of global carrot germplasm unveils the trajectory of domestication and the origin of high carotenoid orange carrot.</title>
        <authorList>
            <person name="Iorizzo M."/>
            <person name="Ellison S."/>
            <person name="Senalik D."/>
            <person name="Macko-Podgorni A."/>
            <person name="Grzebelus D."/>
            <person name="Bostan H."/>
            <person name="Rolling W."/>
            <person name="Curaba J."/>
            <person name="Simon P."/>
        </authorList>
    </citation>
    <scope>NUCLEOTIDE SEQUENCE</scope>
    <source>
        <tissue evidence="7">Leaf</tissue>
    </source>
</reference>
<evidence type="ECO:0000313" key="6">
    <source>
        <dbReference type="EMBL" id="KZN10347.1"/>
    </source>
</evidence>
<dbReference type="Gene3D" id="2.40.330.10">
    <property type="entry name" value="DNA-binding pseudobarrel domain"/>
    <property type="match status" value="2"/>
</dbReference>
<proteinExistence type="predicted"/>
<dbReference type="EMBL" id="CP093343">
    <property type="protein sequence ID" value="WOG83977.1"/>
    <property type="molecule type" value="Genomic_DNA"/>
</dbReference>
<gene>
    <name evidence="6" type="ORF">DCAR_003003</name>
    <name evidence="7" type="ORF">DCAR_0103156</name>
</gene>
<dbReference type="Gramene" id="KZN10347">
    <property type="protein sequence ID" value="KZN10347"/>
    <property type="gene ID" value="DCAR_003003"/>
</dbReference>
<keyword evidence="8" id="KW-1185">Reference proteome</keyword>
<protein>
    <recommendedName>
        <fullName evidence="9">TF-B3 domain-containing protein</fullName>
    </recommendedName>
</protein>
<evidence type="ECO:0008006" key="9">
    <source>
        <dbReference type="Google" id="ProtNLM"/>
    </source>
</evidence>
<dbReference type="GO" id="GO:0003677">
    <property type="term" value="F:DNA binding"/>
    <property type="evidence" value="ECO:0007669"/>
    <property type="project" value="UniProtKB-KW"/>
</dbReference>
<dbReference type="AlphaFoldDB" id="A0A166HST4"/>
<comment type="subcellular location">
    <subcellularLocation>
        <location evidence="1">Nucleus</location>
    </subcellularLocation>
</comment>
<evidence type="ECO:0000256" key="4">
    <source>
        <dbReference type="ARBA" id="ARBA00023163"/>
    </source>
</evidence>
<dbReference type="InterPro" id="IPR050655">
    <property type="entry name" value="Plant_B3_domain"/>
</dbReference>
<evidence type="ECO:0000256" key="1">
    <source>
        <dbReference type="ARBA" id="ARBA00004123"/>
    </source>
</evidence>
<dbReference type="Proteomes" id="UP000077755">
    <property type="component" value="Chromosome 1"/>
</dbReference>
<keyword evidence="5" id="KW-0539">Nucleus</keyword>
<accession>A0A166HST4</accession>
<reference evidence="6" key="1">
    <citation type="journal article" date="2016" name="Nat. Genet.">
        <title>A high-quality carrot genome assembly provides new insights into carotenoid accumulation and asterid genome evolution.</title>
        <authorList>
            <person name="Iorizzo M."/>
            <person name="Ellison S."/>
            <person name="Senalik D."/>
            <person name="Zeng P."/>
            <person name="Satapoomin P."/>
            <person name="Huang J."/>
            <person name="Bowman M."/>
            <person name="Iovene M."/>
            <person name="Sanseverino W."/>
            <person name="Cavagnaro P."/>
            <person name="Yildiz M."/>
            <person name="Macko-Podgorni A."/>
            <person name="Moranska E."/>
            <person name="Grzebelus E."/>
            <person name="Grzebelus D."/>
            <person name="Ashrafi H."/>
            <person name="Zheng Z."/>
            <person name="Cheng S."/>
            <person name="Spooner D."/>
            <person name="Van Deynze A."/>
            <person name="Simon P."/>
        </authorList>
    </citation>
    <scope>NUCLEOTIDE SEQUENCE [LARGE SCALE GENOMIC DNA]</scope>
    <source>
        <tissue evidence="6">Leaf</tissue>
    </source>
</reference>
<evidence type="ECO:0000256" key="2">
    <source>
        <dbReference type="ARBA" id="ARBA00023015"/>
    </source>
</evidence>
<evidence type="ECO:0000256" key="3">
    <source>
        <dbReference type="ARBA" id="ARBA00023125"/>
    </source>
</evidence>
<name>A0A166HST4_DAUCS</name>
<organism evidence="6">
    <name type="scientific">Daucus carota subsp. sativus</name>
    <name type="common">Carrot</name>
    <dbReference type="NCBI Taxonomy" id="79200"/>
    <lineage>
        <taxon>Eukaryota</taxon>
        <taxon>Viridiplantae</taxon>
        <taxon>Streptophyta</taxon>
        <taxon>Embryophyta</taxon>
        <taxon>Tracheophyta</taxon>
        <taxon>Spermatophyta</taxon>
        <taxon>Magnoliopsida</taxon>
        <taxon>eudicotyledons</taxon>
        <taxon>Gunneridae</taxon>
        <taxon>Pentapetalae</taxon>
        <taxon>asterids</taxon>
        <taxon>campanulids</taxon>
        <taxon>Apiales</taxon>
        <taxon>Apiaceae</taxon>
        <taxon>Apioideae</taxon>
        <taxon>Scandiceae</taxon>
        <taxon>Daucinae</taxon>
        <taxon>Daucus</taxon>
        <taxon>Daucus sect. Daucus</taxon>
    </lineage>
</organism>
<evidence type="ECO:0000313" key="7">
    <source>
        <dbReference type="EMBL" id="WOG83977.1"/>
    </source>
</evidence>
<evidence type="ECO:0000313" key="8">
    <source>
        <dbReference type="Proteomes" id="UP000077755"/>
    </source>
</evidence>
<dbReference type="EMBL" id="LNRQ01000001">
    <property type="protein sequence ID" value="KZN10347.1"/>
    <property type="molecule type" value="Genomic_DNA"/>
</dbReference>
<dbReference type="PANTHER" id="PTHR31920:SF132">
    <property type="entry name" value="TF-B3 DOMAIN-CONTAINING PROTEIN"/>
    <property type="match status" value="1"/>
</dbReference>
<keyword evidence="3" id="KW-0238">DNA-binding</keyword>